<accession>A0ABR4HT87</accession>
<feature type="compositionally biased region" description="Polar residues" evidence="2">
    <location>
        <begin position="1"/>
        <end position="13"/>
    </location>
</feature>
<evidence type="ECO:0000256" key="1">
    <source>
        <dbReference type="SAM" id="Coils"/>
    </source>
</evidence>
<proteinExistence type="predicted"/>
<evidence type="ECO:0008006" key="5">
    <source>
        <dbReference type="Google" id="ProtNLM"/>
    </source>
</evidence>
<evidence type="ECO:0000256" key="2">
    <source>
        <dbReference type="SAM" id="MobiDB-lite"/>
    </source>
</evidence>
<feature type="coiled-coil region" evidence="1">
    <location>
        <begin position="33"/>
        <end position="109"/>
    </location>
</feature>
<evidence type="ECO:0000313" key="4">
    <source>
        <dbReference type="Proteomes" id="UP001610334"/>
    </source>
</evidence>
<name>A0ABR4HT87_9EURO</name>
<sequence length="143" mass="16547">MTQGKQPKTSSSRADIARETKRERDARAQARFRSRRKAEMIAQEQELKAYEEKRSQLAAELAERTRERIMLEKKLRWIRDIDNQITPMIEDLQKRASDLAMENHALRLQVELQVGLRVAPCSGTQDNNNAQAYYMQSGASQVL</sequence>
<protein>
    <recommendedName>
        <fullName evidence="5">BZIP domain-containing protein</fullName>
    </recommendedName>
</protein>
<feature type="region of interest" description="Disordered" evidence="2">
    <location>
        <begin position="1"/>
        <end position="33"/>
    </location>
</feature>
<dbReference type="Proteomes" id="UP001610334">
    <property type="component" value="Unassembled WGS sequence"/>
</dbReference>
<organism evidence="3 4">
    <name type="scientific">Aspergillus granulosus</name>
    <dbReference type="NCBI Taxonomy" id="176169"/>
    <lineage>
        <taxon>Eukaryota</taxon>
        <taxon>Fungi</taxon>
        <taxon>Dikarya</taxon>
        <taxon>Ascomycota</taxon>
        <taxon>Pezizomycotina</taxon>
        <taxon>Eurotiomycetes</taxon>
        <taxon>Eurotiomycetidae</taxon>
        <taxon>Eurotiales</taxon>
        <taxon>Aspergillaceae</taxon>
        <taxon>Aspergillus</taxon>
        <taxon>Aspergillus subgen. Nidulantes</taxon>
    </lineage>
</organism>
<keyword evidence="1" id="KW-0175">Coiled coil</keyword>
<feature type="compositionally biased region" description="Basic and acidic residues" evidence="2">
    <location>
        <begin position="15"/>
        <end position="28"/>
    </location>
</feature>
<evidence type="ECO:0000313" key="3">
    <source>
        <dbReference type="EMBL" id="KAL2818621.1"/>
    </source>
</evidence>
<gene>
    <name evidence="3" type="ORF">BJX63DRAFT_58297</name>
</gene>
<comment type="caution">
    <text evidence="3">The sequence shown here is derived from an EMBL/GenBank/DDBJ whole genome shotgun (WGS) entry which is preliminary data.</text>
</comment>
<dbReference type="EMBL" id="JBFXLT010000013">
    <property type="protein sequence ID" value="KAL2818621.1"/>
    <property type="molecule type" value="Genomic_DNA"/>
</dbReference>
<keyword evidence="4" id="KW-1185">Reference proteome</keyword>
<reference evidence="3 4" key="1">
    <citation type="submission" date="2024-07" db="EMBL/GenBank/DDBJ databases">
        <title>Section-level genome sequencing and comparative genomics of Aspergillus sections Usti and Cavernicolus.</title>
        <authorList>
            <consortium name="Lawrence Berkeley National Laboratory"/>
            <person name="Nybo J.L."/>
            <person name="Vesth T.C."/>
            <person name="Theobald S."/>
            <person name="Frisvad J.C."/>
            <person name="Larsen T.O."/>
            <person name="Kjaerboelling I."/>
            <person name="Rothschild-Mancinelli K."/>
            <person name="Lyhne E.K."/>
            <person name="Kogle M.E."/>
            <person name="Barry K."/>
            <person name="Clum A."/>
            <person name="Na H."/>
            <person name="Ledsgaard L."/>
            <person name="Lin J."/>
            <person name="Lipzen A."/>
            <person name="Kuo A."/>
            <person name="Riley R."/>
            <person name="Mondo S."/>
            <person name="Labutti K."/>
            <person name="Haridas S."/>
            <person name="Pangalinan J."/>
            <person name="Salamov A.A."/>
            <person name="Simmons B.A."/>
            <person name="Magnuson J.K."/>
            <person name="Chen J."/>
            <person name="Drula E."/>
            <person name="Henrissat B."/>
            <person name="Wiebenga A."/>
            <person name="Lubbers R.J."/>
            <person name="Gomes A.C."/>
            <person name="Makela M.R."/>
            <person name="Stajich J."/>
            <person name="Grigoriev I.V."/>
            <person name="Mortensen U.H."/>
            <person name="De Vries R.P."/>
            <person name="Baker S.E."/>
            <person name="Andersen M.R."/>
        </authorList>
    </citation>
    <scope>NUCLEOTIDE SEQUENCE [LARGE SCALE GENOMIC DNA]</scope>
    <source>
        <strain evidence="3 4">CBS 588.65</strain>
    </source>
</reference>